<dbReference type="OrthoDB" id="65739at2"/>
<feature type="region of interest" description="Disordered" evidence="6">
    <location>
        <begin position="414"/>
        <end position="441"/>
    </location>
</feature>
<dbReference type="CDD" id="cd17330">
    <property type="entry name" value="MFS_SLC46_TetA_like"/>
    <property type="match status" value="1"/>
</dbReference>
<accession>A0A248VXV7</accession>
<feature type="transmembrane region" description="Helical" evidence="7">
    <location>
        <begin position="227"/>
        <end position="246"/>
    </location>
</feature>
<evidence type="ECO:0000256" key="3">
    <source>
        <dbReference type="ARBA" id="ARBA00022692"/>
    </source>
</evidence>
<dbReference type="GO" id="GO:0016020">
    <property type="term" value="C:membrane"/>
    <property type="evidence" value="ECO:0007669"/>
    <property type="project" value="UniProtKB-SubCell"/>
</dbReference>
<keyword evidence="9" id="KW-0614">Plasmid</keyword>
<dbReference type="Proteomes" id="UP000215158">
    <property type="component" value="Plasmid pBN2"/>
</dbReference>
<dbReference type="Pfam" id="PF07690">
    <property type="entry name" value="MFS_1"/>
    <property type="match status" value="1"/>
</dbReference>
<dbReference type="SUPFAM" id="SSF103473">
    <property type="entry name" value="MFS general substrate transporter"/>
    <property type="match status" value="1"/>
</dbReference>
<dbReference type="PROSITE" id="PS50850">
    <property type="entry name" value="MFS"/>
    <property type="match status" value="1"/>
</dbReference>
<feature type="transmembrane region" description="Helical" evidence="7">
    <location>
        <begin position="384"/>
        <end position="401"/>
    </location>
</feature>
<feature type="transmembrane region" description="Helical" evidence="7">
    <location>
        <begin position="115"/>
        <end position="134"/>
    </location>
</feature>
<feature type="transmembrane region" description="Helical" evidence="7">
    <location>
        <begin position="86"/>
        <end position="109"/>
    </location>
</feature>
<keyword evidence="2" id="KW-0813">Transport</keyword>
<sequence length="441" mass="45961">MSAHPVARTLPWRMFCPLLLAMFAIAVGYGFLLPILPRMLERIVPTADPAALSRHTGLLTGTYALALFLFAPLWGRFADRRGRRPAILLGLVGFAATLALFALVSSLPLLYLERALGGLFASSIAPAVYALVGDHAPSKEWRAHRFALLNIAGATGFLVGPMLGSLTMHVARNFLPRAGETGTYWPPFLVTSGLAFAVALAVWAFVPSANGRAGDPHVSGGSPDGHATLLRLLVISFVTAAAVGTFEVGLSLRGTQVLGMNTAEIGLMFTECSLVMLTVQSLVFSPLVKPEATRWLLTPALAMLAASLAVVPFAASGLAMAIAVALVAGSAGIISPIATYWISLRAGERQGAALGWQTAAASLGQSVGSVSGGVLFSVAFIPNASFTLTAMVVLVGLLASVRVPRLLAQARFGSQGKPGNAPFAKSALSDAPRVKGRKQVE</sequence>
<evidence type="ECO:0000256" key="5">
    <source>
        <dbReference type="ARBA" id="ARBA00023136"/>
    </source>
</evidence>
<dbReference type="EMBL" id="CP022992">
    <property type="protein sequence ID" value="ASW03713.1"/>
    <property type="molecule type" value="Genomic_DNA"/>
</dbReference>
<keyword evidence="3 7" id="KW-0812">Transmembrane</keyword>
<dbReference type="InterPro" id="IPR011701">
    <property type="entry name" value="MFS"/>
</dbReference>
<feature type="transmembrane region" description="Helical" evidence="7">
    <location>
        <begin position="354"/>
        <end position="378"/>
    </location>
</feature>
<feature type="transmembrane region" description="Helical" evidence="7">
    <location>
        <begin position="184"/>
        <end position="206"/>
    </location>
</feature>
<feature type="domain" description="Major facilitator superfamily (MFS) profile" evidence="8">
    <location>
        <begin position="14"/>
        <end position="408"/>
    </location>
</feature>
<geneLocation type="plasmid" evidence="9 10">
    <name>pBN2</name>
</geneLocation>
<reference evidence="9 10" key="1">
    <citation type="submission" date="2017-08" db="EMBL/GenBank/DDBJ databases">
        <title>Identification and genetic characteristics of simultaneous BTEX- and naphthalene-degrading Paraburkholderia sp. BN5 isolated from petroleum-contaminated soil.</title>
        <authorList>
            <person name="Lee Y."/>
            <person name="Jeon C.O."/>
        </authorList>
    </citation>
    <scope>NUCLEOTIDE SEQUENCE [LARGE SCALE GENOMIC DNA]</scope>
    <source>
        <strain evidence="9 10">BN5</strain>
        <plasmid evidence="9 10">pBN2</plasmid>
    </source>
</reference>
<dbReference type="InterPro" id="IPR001958">
    <property type="entry name" value="Tet-R_TetA/multi-R_MdtG-like"/>
</dbReference>
<organism evidence="9 10">
    <name type="scientific">Paraburkholderia aromaticivorans</name>
    <dbReference type="NCBI Taxonomy" id="2026199"/>
    <lineage>
        <taxon>Bacteria</taxon>
        <taxon>Pseudomonadati</taxon>
        <taxon>Pseudomonadota</taxon>
        <taxon>Betaproteobacteria</taxon>
        <taxon>Burkholderiales</taxon>
        <taxon>Burkholderiaceae</taxon>
        <taxon>Paraburkholderia</taxon>
    </lineage>
</organism>
<feature type="transmembrane region" description="Helical" evidence="7">
    <location>
        <begin position="266"/>
        <end position="288"/>
    </location>
</feature>
<keyword evidence="5 7" id="KW-0472">Membrane</keyword>
<dbReference type="Gene3D" id="1.20.1250.20">
    <property type="entry name" value="MFS general substrate transporter like domains"/>
    <property type="match status" value="1"/>
</dbReference>
<feature type="transmembrane region" description="Helical" evidence="7">
    <location>
        <begin position="146"/>
        <end position="164"/>
    </location>
</feature>
<dbReference type="AlphaFoldDB" id="A0A248VXV7"/>
<gene>
    <name evidence="9" type="ORF">CJU94_36570</name>
</gene>
<dbReference type="KEGG" id="parb:CJU94_36570"/>
<evidence type="ECO:0000256" key="4">
    <source>
        <dbReference type="ARBA" id="ARBA00022989"/>
    </source>
</evidence>
<feature type="transmembrane region" description="Helical" evidence="7">
    <location>
        <begin position="12"/>
        <end position="36"/>
    </location>
</feature>
<dbReference type="InterPro" id="IPR020846">
    <property type="entry name" value="MFS_dom"/>
</dbReference>
<dbReference type="RefSeq" id="WP_011875662.1">
    <property type="nucleotide sequence ID" value="NZ_CP022992.1"/>
</dbReference>
<dbReference type="PANTHER" id="PTHR23504">
    <property type="entry name" value="MAJOR FACILITATOR SUPERFAMILY DOMAIN-CONTAINING PROTEIN 10"/>
    <property type="match status" value="1"/>
</dbReference>
<comment type="subcellular location">
    <subcellularLocation>
        <location evidence="1">Membrane</location>
        <topology evidence="1">Multi-pass membrane protein</topology>
    </subcellularLocation>
</comment>
<dbReference type="GO" id="GO:0022857">
    <property type="term" value="F:transmembrane transporter activity"/>
    <property type="evidence" value="ECO:0007669"/>
    <property type="project" value="InterPro"/>
</dbReference>
<dbReference type="InterPro" id="IPR036259">
    <property type="entry name" value="MFS_trans_sf"/>
</dbReference>
<evidence type="ECO:0000256" key="6">
    <source>
        <dbReference type="SAM" id="MobiDB-lite"/>
    </source>
</evidence>
<feature type="transmembrane region" description="Helical" evidence="7">
    <location>
        <begin position="295"/>
        <end position="315"/>
    </location>
</feature>
<evidence type="ECO:0000256" key="7">
    <source>
        <dbReference type="SAM" id="Phobius"/>
    </source>
</evidence>
<dbReference type="PANTHER" id="PTHR23504:SF15">
    <property type="entry name" value="MAJOR FACILITATOR SUPERFAMILY (MFS) PROFILE DOMAIN-CONTAINING PROTEIN"/>
    <property type="match status" value="1"/>
</dbReference>
<evidence type="ECO:0000256" key="1">
    <source>
        <dbReference type="ARBA" id="ARBA00004141"/>
    </source>
</evidence>
<name>A0A248VXV7_9BURK</name>
<evidence type="ECO:0000313" key="9">
    <source>
        <dbReference type="EMBL" id="ASW03713.1"/>
    </source>
</evidence>
<protein>
    <submittedName>
        <fullName evidence="9">MFS transporter</fullName>
    </submittedName>
</protein>
<evidence type="ECO:0000259" key="8">
    <source>
        <dbReference type="PROSITE" id="PS50850"/>
    </source>
</evidence>
<feature type="transmembrane region" description="Helical" evidence="7">
    <location>
        <begin position="321"/>
        <end position="342"/>
    </location>
</feature>
<evidence type="ECO:0000256" key="2">
    <source>
        <dbReference type="ARBA" id="ARBA00022448"/>
    </source>
</evidence>
<proteinExistence type="predicted"/>
<keyword evidence="10" id="KW-1185">Reference proteome</keyword>
<evidence type="ECO:0000313" key="10">
    <source>
        <dbReference type="Proteomes" id="UP000215158"/>
    </source>
</evidence>
<feature type="transmembrane region" description="Helical" evidence="7">
    <location>
        <begin position="56"/>
        <end position="74"/>
    </location>
</feature>
<dbReference type="PRINTS" id="PR01035">
    <property type="entry name" value="TCRTETA"/>
</dbReference>
<keyword evidence="4 7" id="KW-1133">Transmembrane helix</keyword>